<keyword evidence="3" id="KW-1133">Transmembrane helix</keyword>
<dbReference type="InterPro" id="IPR014352">
    <property type="entry name" value="FERM/acyl-CoA-bd_prot_sf"/>
</dbReference>
<dbReference type="GO" id="GO:0000062">
    <property type="term" value="F:fatty-acyl-CoA binding"/>
    <property type="evidence" value="ECO:0007669"/>
    <property type="project" value="InterPro"/>
</dbReference>
<dbReference type="PROSITE" id="PS00880">
    <property type="entry name" value="ACB_1"/>
    <property type="match status" value="1"/>
</dbReference>
<feature type="compositionally biased region" description="Gly residues" evidence="2">
    <location>
        <begin position="405"/>
        <end position="416"/>
    </location>
</feature>
<evidence type="ECO:0000313" key="6">
    <source>
        <dbReference type="Proteomes" id="UP000276133"/>
    </source>
</evidence>
<dbReference type="OrthoDB" id="71307at2759"/>
<evidence type="ECO:0000313" key="5">
    <source>
        <dbReference type="EMBL" id="RNA10187.1"/>
    </source>
</evidence>
<feature type="region of interest" description="Disordered" evidence="2">
    <location>
        <begin position="357"/>
        <end position="419"/>
    </location>
</feature>
<accession>A0A3M7QFH5</accession>
<dbReference type="Pfam" id="PF00887">
    <property type="entry name" value="ACBP"/>
    <property type="match status" value="1"/>
</dbReference>
<dbReference type="PANTHER" id="PTHR23310:SF77">
    <property type="entry name" value="LD25952P"/>
    <property type="match status" value="1"/>
</dbReference>
<dbReference type="Gene3D" id="1.20.80.10">
    <property type="match status" value="1"/>
</dbReference>
<feature type="compositionally biased region" description="Polar residues" evidence="2">
    <location>
        <begin position="371"/>
        <end position="391"/>
    </location>
</feature>
<dbReference type="AlphaFoldDB" id="A0A3M7QFH5"/>
<dbReference type="InterPro" id="IPR035984">
    <property type="entry name" value="Acyl-CoA-binding_sf"/>
</dbReference>
<dbReference type="PRINTS" id="PR00689">
    <property type="entry name" value="ACOABINDINGP"/>
</dbReference>
<feature type="domain" description="ACB" evidence="4">
    <location>
        <begin position="49"/>
        <end position="138"/>
    </location>
</feature>
<evidence type="ECO:0000256" key="1">
    <source>
        <dbReference type="ARBA" id="ARBA00023121"/>
    </source>
</evidence>
<keyword evidence="6" id="KW-1185">Reference proteome</keyword>
<sequence>MSTIQAVINNENMFKNSKLNTQHEINSFSNGFDHAGPTISSTQIYPKNLEEQFRAACETIQSLPKNGSFQPSNEMLLKFYGYFKQATVGPCKTSRPGIFKVVERAKYDAWYSVRDLNKEQAMQGYIDEIKKIIETMPHNEFVQKLINIIGPFYEFVDEKNQVVDTNQNDVDENDDEKKTVIENKNYALKKTTSFDSVSNGINASSTKEQINGLSMVNNHAILKKNYENKNSNENGITNGKVTVEKKLNGISDNFQTNEITSEDDDEDFCDTSDYINEQEIIIQKQKNENKSDLEQINNRDYNYNKVSDKLNGKGFNGHEKFDQNLSSNHSNLEVNHVMNNNSNFAFGTDSKFSPIIHKFGGEMNSPPGNLPFNSQNQSRYSRPGSSQSMGHGQNRYGQSSSHNHGAGGGMGGGGQGNENFLAQDTNRQILLILLRLQQDTSNVLTRLSYLESSVLSLQSNKYENGLQINEQMPSAFSVVSSPQNRTRNSNNSYGFLIDMIRNIDWKTVAVSILWPFIIRLVFYILKKFRLFM</sequence>
<name>A0A3M7QFH5_BRAPC</name>
<dbReference type="GO" id="GO:0006631">
    <property type="term" value="P:fatty acid metabolic process"/>
    <property type="evidence" value="ECO:0007669"/>
    <property type="project" value="TreeGrafter"/>
</dbReference>
<comment type="caution">
    <text evidence="5">The sequence shown here is derived from an EMBL/GenBank/DDBJ whole genome shotgun (WGS) entry which is preliminary data.</text>
</comment>
<dbReference type="GO" id="GO:0005737">
    <property type="term" value="C:cytoplasm"/>
    <property type="evidence" value="ECO:0007669"/>
    <property type="project" value="TreeGrafter"/>
</dbReference>
<organism evidence="5 6">
    <name type="scientific">Brachionus plicatilis</name>
    <name type="common">Marine rotifer</name>
    <name type="synonym">Brachionus muelleri</name>
    <dbReference type="NCBI Taxonomy" id="10195"/>
    <lineage>
        <taxon>Eukaryota</taxon>
        <taxon>Metazoa</taxon>
        <taxon>Spiralia</taxon>
        <taxon>Gnathifera</taxon>
        <taxon>Rotifera</taxon>
        <taxon>Eurotatoria</taxon>
        <taxon>Monogononta</taxon>
        <taxon>Pseudotrocha</taxon>
        <taxon>Ploima</taxon>
        <taxon>Brachionidae</taxon>
        <taxon>Brachionus</taxon>
    </lineage>
</organism>
<dbReference type="PROSITE" id="PS51228">
    <property type="entry name" value="ACB_2"/>
    <property type="match status" value="1"/>
</dbReference>
<proteinExistence type="predicted"/>
<keyword evidence="1" id="KW-0446">Lipid-binding</keyword>
<dbReference type="STRING" id="10195.A0A3M7QFH5"/>
<feature type="transmembrane region" description="Helical" evidence="3">
    <location>
        <begin position="505"/>
        <end position="525"/>
    </location>
</feature>
<evidence type="ECO:0000259" key="4">
    <source>
        <dbReference type="PROSITE" id="PS51228"/>
    </source>
</evidence>
<reference evidence="5 6" key="1">
    <citation type="journal article" date="2018" name="Sci. Rep.">
        <title>Genomic signatures of local adaptation to the degree of environmental predictability in rotifers.</title>
        <authorList>
            <person name="Franch-Gras L."/>
            <person name="Hahn C."/>
            <person name="Garcia-Roger E.M."/>
            <person name="Carmona M.J."/>
            <person name="Serra M."/>
            <person name="Gomez A."/>
        </authorList>
    </citation>
    <scope>NUCLEOTIDE SEQUENCE [LARGE SCALE GENOMIC DNA]</scope>
    <source>
        <strain evidence="5">HYR1</strain>
    </source>
</reference>
<gene>
    <name evidence="5" type="ORF">BpHYR1_030050</name>
</gene>
<dbReference type="InterPro" id="IPR022408">
    <property type="entry name" value="Acyl-CoA-binding_prot_CS"/>
</dbReference>
<dbReference type="EMBL" id="REGN01006270">
    <property type="protein sequence ID" value="RNA10187.1"/>
    <property type="molecule type" value="Genomic_DNA"/>
</dbReference>
<evidence type="ECO:0000256" key="3">
    <source>
        <dbReference type="SAM" id="Phobius"/>
    </source>
</evidence>
<dbReference type="PANTHER" id="PTHR23310">
    <property type="entry name" value="ACYL-COA-BINDING PROTEIN, ACBP"/>
    <property type="match status" value="1"/>
</dbReference>
<keyword evidence="3" id="KW-0812">Transmembrane</keyword>
<keyword evidence="3" id="KW-0472">Membrane</keyword>
<dbReference type="SUPFAM" id="SSF47027">
    <property type="entry name" value="Acyl-CoA binding protein"/>
    <property type="match status" value="1"/>
</dbReference>
<protein>
    <submittedName>
        <fullName evidence="5">Acyl--binding domain-containing 5 isoform X4</fullName>
    </submittedName>
</protein>
<evidence type="ECO:0000256" key="2">
    <source>
        <dbReference type="SAM" id="MobiDB-lite"/>
    </source>
</evidence>
<dbReference type="InterPro" id="IPR000582">
    <property type="entry name" value="Acyl-CoA-binding_protein"/>
</dbReference>
<dbReference type="Proteomes" id="UP000276133">
    <property type="component" value="Unassembled WGS sequence"/>
</dbReference>
<dbReference type="CDD" id="cd00435">
    <property type="entry name" value="ACBP"/>
    <property type="match status" value="1"/>
</dbReference>
<dbReference type="FunFam" id="1.20.80.10:FF:000010">
    <property type="entry name" value="Acyl-CoA-binding domain-containing protein 5"/>
    <property type="match status" value="1"/>
</dbReference>